<reference evidence="1 2" key="1">
    <citation type="submission" date="2016-02" db="EMBL/GenBank/DDBJ databases">
        <title>Complete genome of Sinomonas atrocyanea KCTC 3377.</title>
        <authorList>
            <person name="Kim K.M."/>
        </authorList>
    </citation>
    <scope>NUCLEOTIDE SEQUENCE [LARGE SCALE GENOMIC DNA]</scope>
    <source>
        <strain evidence="1 2">KCTC 3377</strain>
    </source>
</reference>
<name>A0A127A5C8_9MICC</name>
<protein>
    <submittedName>
        <fullName evidence="1">Uncharacterized protein</fullName>
    </submittedName>
</protein>
<gene>
    <name evidence="1" type="ORF">SA2016_3699</name>
</gene>
<dbReference type="KEGG" id="satk:SA2016_3699"/>
<evidence type="ECO:0000313" key="1">
    <source>
        <dbReference type="EMBL" id="AMM34357.1"/>
    </source>
</evidence>
<dbReference type="AlphaFoldDB" id="A0A127A5C8"/>
<sequence>MAVPDRFGLLPAGPLLLTTEETRLLWAFVHGDIMDAAVRSWLRASLGFCPRHTWAYAVVEIELWEAGVGGRGGHQPFDVCVLYEDLCRTLSARLGRPRGWGRRAEAALVPSRRCYLCAQLAGAPREGFALGYANSNSAALAAEANLLRHTRRWCEATADEWAPAACPACLGAAAGAAAGTHDDGARLCRLHLAEAVRRVAGDDARAGALLSAASARLASSAQGLTVLARSMTAAGAPADARTEASWIEALGFFGGWQFPAFLAGIRADGAP</sequence>
<accession>A0A127A5C8</accession>
<keyword evidence="2" id="KW-1185">Reference proteome</keyword>
<proteinExistence type="predicted"/>
<dbReference type="EMBL" id="CP014518">
    <property type="protein sequence ID" value="AMM34357.1"/>
    <property type="molecule type" value="Genomic_DNA"/>
</dbReference>
<evidence type="ECO:0000313" key="2">
    <source>
        <dbReference type="Proteomes" id="UP000070134"/>
    </source>
</evidence>
<dbReference type="Proteomes" id="UP000070134">
    <property type="component" value="Chromosome"/>
</dbReference>
<dbReference type="RefSeq" id="WP_066500936.1">
    <property type="nucleotide sequence ID" value="NZ_BJMO01000024.1"/>
</dbReference>
<dbReference type="OrthoDB" id="4923777at2"/>
<organism evidence="1 2">
    <name type="scientific">Sinomonas atrocyanea</name>
    <dbReference type="NCBI Taxonomy" id="37927"/>
    <lineage>
        <taxon>Bacteria</taxon>
        <taxon>Bacillati</taxon>
        <taxon>Actinomycetota</taxon>
        <taxon>Actinomycetes</taxon>
        <taxon>Micrococcales</taxon>
        <taxon>Micrococcaceae</taxon>
        <taxon>Sinomonas</taxon>
    </lineage>
</organism>